<dbReference type="CDD" id="cd04401">
    <property type="entry name" value="RhoGAP_fMSB1"/>
    <property type="match status" value="1"/>
</dbReference>
<feature type="region of interest" description="Disordered" evidence="1">
    <location>
        <begin position="1"/>
        <end position="28"/>
    </location>
</feature>
<dbReference type="STRING" id="303698.A0A1V6TUL5"/>
<gene>
    <name evidence="3" type="ORF">PENSTE_c002G02520</name>
</gene>
<dbReference type="EMBL" id="MLKD01000002">
    <property type="protein sequence ID" value="OQE30067.1"/>
    <property type="molecule type" value="Genomic_DNA"/>
</dbReference>
<dbReference type="Pfam" id="PF08101">
    <property type="entry name" value="Msb1-Mug8_dom"/>
    <property type="match status" value="1"/>
</dbReference>
<reference evidence="4" key="1">
    <citation type="journal article" date="2017" name="Nat. Microbiol.">
        <title>Global analysis of biosynthetic gene clusters reveals vast potential of secondary metabolite production in Penicillium species.</title>
        <authorList>
            <person name="Nielsen J.C."/>
            <person name="Grijseels S."/>
            <person name="Prigent S."/>
            <person name="Ji B."/>
            <person name="Dainat J."/>
            <person name="Nielsen K.F."/>
            <person name="Frisvad J.C."/>
            <person name="Workman M."/>
            <person name="Nielsen J."/>
        </authorList>
    </citation>
    <scope>NUCLEOTIDE SEQUENCE [LARGE SCALE GENOMIC DNA]</scope>
    <source>
        <strain evidence="4">IBT 24891</strain>
    </source>
</reference>
<dbReference type="InterPro" id="IPR012965">
    <property type="entry name" value="Msb1/Mug8_dom"/>
</dbReference>
<feature type="compositionally biased region" description="Basic and acidic residues" evidence="1">
    <location>
        <begin position="970"/>
        <end position="987"/>
    </location>
</feature>
<feature type="compositionally biased region" description="Low complexity" evidence="1">
    <location>
        <begin position="805"/>
        <end position="829"/>
    </location>
</feature>
<sequence>MPFFSRVFRGKDSNATKKQTKPTAIVDPTPARPKWTDAWLRSEIAPEEVADLIRGCSQELKARALDVPFLLLPFRPSSDPSAARTFVRNYFNQSFERGSPVNGDALTQELRLYEPMVLCSVLKWCWSRLPGGVVTWDVYELFKVGEQDSDNALDAFSTFIPLSVDSDARTSIINDFFDLLAAIAAHGKSNGLGGRKLSRYAGWWAFEHTDTGGGFEASYKNWAAAADATSHLFFAYLRSLTPEVQRGVAGISSLPISLQSLVQATEYPPRTPTLLQVTTTKVVMIVDTVSPTPFSLLRRAKNFEYRDEHWNLQEFANYEDPLKALTDECLRVLRCISSTNESSVSSSKQSTSLRDASWSRFEDIGFGGSIDSDPEDEENKPPAGPKSEHAASLRTEPRSQGGDLGRPTTPSWADFMSSGFSDEGNTREHVPPLLLPPDKVLPPIASSRGQSSQSHKRNLDSEPSLEPAELASINTLDLDDSFWWVWITSLSGDEPLARKAVFGRCALLETVIRETKWLILEEQVKGAAPEPEAGAQYVEKKSFFSFGSRKGNKLGRRKSSAKKVSPIEESYKRSNNQAPQSKSSIGPDQHKRIQAAAAALQKKHREEAEAKEAGVNNSRDNYSTKTNSVLTLQPGIVNEASSAMKWTKNYDKNAYRTAYLSDSRAGTGAISGDAEPTDDVDTIEPVSEPVVEKPTTPSPALSQTTSKNGPPPPPPKDVAAAAEVTPLPPSPEPANKLLEDPAAQPEKKNNAKTVVIEDPAESQAKQSMDESSKKLKKKTGNNGFKNMFGTSKKKIEQPAMKSTGAKETSSVAAARAALEAKAAAAQDSSPAPPKSAVKKKPVPEKPATPVAAAPAPAAAAAAAAVAPVPAPEPEQPSTPEKLPESSEQSHVPVSPTGTAGSGGPPQTRRAVEYDALSRVDTNERNAADQEFSKFDQGPLVEQPAFVPADTPETPTAPAHSELPHTPTNGHGEESHEKSQDKPQEKTEYNTTQTEAIAAEEDRWAQIRKNAAERQAAETGRASEEPETRVSQSERSDEGDTSGEETIESRVARIKARVAELTGNIEN</sequence>
<evidence type="ECO:0000313" key="4">
    <source>
        <dbReference type="Proteomes" id="UP000191285"/>
    </source>
</evidence>
<dbReference type="PANTHER" id="PTHR28093">
    <property type="entry name" value="MORPHOGENESIS-RELATED PROTEIN MSB1"/>
    <property type="match status" value="1"/>
</dbReference>
<comment type="caution">
    <text evidence="3">The sequence shown here is derived from an EMBL/GenBank/DDBJ whole genome shotgun (WGS) entry which is preliminary data.</text>
</comment>
<evidence type="ECO:0000313" key="3">
    <source>
        <dbReference type="EMBL" id="OQE30067.1"/>
    </source>
</evidence>
<dbReference type="OrthoDB" id="3362494at2759"/>
<proteinExistence type="predicted"/>
<feature type="compositionally biased region" description="Basic and acidic residues" evidence="1">
    <location>
        <begin position="909"/>
        <end position="933"/>
    </location>
</feature>
<feature type="compositionally biased region" description="Low complexity" evidence="1">
    <location>
        <begin position="947"/>
        <end position="958"/>
    </location>
</feature>
<feature type="compositionally biased region" description="Basic and acidic residues" evidence="1">
    <location>
        <begin position="999"/>
        <end position="1037"/>
    </location>
</feature>
<evidence type="ECO:0000259" key="2">
    <source>
        <dbReference type="Pfam" id="PF08101"/>
    </source>
</evidence>
<evidence type="ECO:0000256" key="1">
    <source>
        <dbReference type="SAM" id="MobiDB-lite"/>
    </source>
</evidence>
<dbReference type="Gene3D" id="1.10.555.10">
    <property type="entry name" value="Rho GTPase activation protein"/>
    <property type="match status" value="1"/>
</dbReference>
<feature type="compositionally biased region" description="Basic and acidic residues" evidence="1">
    <location>
        <begin position="386"/>
        <end position="397"/>
    </location>
</feature>
<dbReference type="AlphaFoldDB" id="A0A1V6TUL5"/>
<feature type="region of interest" description="Disordered" evidence="1">
    <location>
        <begin position="364"/>
        <end position="465"/>
    </location>
</feature>
<name>A0A1V6TUL5_9EURO</name>
<protein>
    <recommendedName>
        <fullName evidence="2">Meiotically up-regulated protein Msb1/Mug8 domain-containing protein</fullName>
    </recommendedName>
</protein>
<feature type="domain" description="Meiotically up-regulated protein Msb1/Mug8" evidence="2">
    <location>
        <begin position="44"/>
        <end position="523"/>
    </location>
</feature>
<accession>A0A1V6TUL5</accession>
<feature type="compositionally biased region" description="Polar residues" evidence="1">
    <location>
        <begin position="573"/>
        <end position="586"/>
    </location>
</feature>
<dbReference type="InterPro" id="IPR037508">
    <property type="entry name" value="Msb1/Mug8"/>
</dbReference>
<dbReference type="InterPro" id="IPR008936">
    <property type="entry name" value="Rho_GTPase_activation_prot"/>
</dbReference>
<feature type="compositionally biased region" description="Basic residues" evidence="1">
    <location>
        <begin position="550"/>
        <end position="561"/>
    </location>
</feature>
<keyword evidence="4" id="KW-1185">Reference proteome</keyword>
<feature type="region of interest" description="Disordered" evidence="1">
    <location>
        <begin position="549"/>
        <end position="626"/>
    </location>
</feature>
<feature type="compositionally biased region" description="Low complexity" evidence="1">
    <location>
        <begin position="845"/>
        <end position="867"/>
    </location>
</feature>
<dbReference type="Proteomes" id="UP000191285">
    <property type="component" value="Unassembled WGS sequence"/>
</dbReference>
<dbReference type="PANTHER" id="PTHR28093:SF1">
    <property type="entry name" value="MORPHOGENESIS-RELATED PROTEIN MSB1"/>
    <property type="match status" value="1"/>
</dbReference>
<feature type="compositionally biased region" description="Polar residues" evidence="1">
    <location>
        <begin position="615"/>
        <end position="626"/>
    </location>
</feature>
<feature type="compositionally biased region" description="Polar residues" evidence="1">
    <location>
        <begin position="698"/>
        <end position="708"/>
    </location>
</feature>
<organism evidence="3 4">
    <name type="scientific">Penicillium steckii</name>
    <dbReference type="NCBI Taxonomy" id="303698"/>
    <lineage>
        <taxon>Eukaryota</taxon>
        <taxon>Fungi</taxon>
        <taxon>Dikarya</taxon>
        <taxon>Ascomycota</taxon>
        <taxon>Pezizomycotina</taxon>
        <taxon>Eurotiomycetes</taxon>
        <taxon>Eurotiomycetidae</taxon>
        <taxon>Eurotiales</taxon>
        <taxon>Aspergillaceae</taxon>
        <taxon>Penicillium</taxon>
    </lineage>
</organism>
<feature type="region of interest" description="Disordered" evidence="1">
    <location>
        <begin position="665"/>
        <end position="1049"/>
    </location>
</feature>